<keyword evidence="3" id="KW-1185">Reference proteome</keyword>
<accession>A0A2V5I335</accession>
<gene>
    <name evidence="2" type="ORF">BO99DRAFT_477325</name>
</gene>
<dbReference type="AlphaFoldDB" id="A0A2V5I335"/>
<proteinExistence type="predicted"/>
<organism evidence="2 3">
    <name type="scientific">Aspergillus violaceofuscus (strain CBS 115571)</name>
    <dbReference type="NCBI Taxonomy" id="1450538"/>
    <lineage>
        <taxon>Eukaryota</taxon>
        <taxon>Fungi</taxon>
        <taxon>Dikarya</taxon>
        <taxon>Ascomycota</taxon>
        <taxon>Pezizomycotina</taxon>
        <taxon>Eurotiomycetes</taxon>
        <taxon>Eurotiomycetidae</taxon>
        <taxon>Eurotiales</taxon>
        <taxon>Aspergillaceae</taxon>
        <taxon>Aspergillus</taxon>
    </lineage>
</organism>
<dbReference type="Proteomes" id="UP000249829">
    <property type="component" value="Unassembled WGS sequence"/>
</dbReference>
<feature type="region of interest" description="Disordered" evidence="1">
    <location>
        <begin position="1"/>
        <end position="78"/>
    </location>
</feature>
<evidence type="ECO:0000256" key="1">
    <source>
        <dbReference type="SAM" id="MobiDB-lite"/>
    </source>
</evidence>
<protein>
    <submittedName>
        <fullName evidence="2">Uncharacterized protein</fullName>
    </submittedName>
</protein>
<name>A0A2V5I335_ASPV1</name>
<feature type="compositionally biased region" description="Basic and acidic residues" evidence="1">
    <location>
        <begin position="328"/>
        <end position="349"/>
    </location>
</feature>
<feature type="compositionally biased region" description="Polar residues" evidence="1">
    <location>
        <begin position="18"/>
        <end position="31"/>
    </location>
</feature>
<feature type="region of interest" description="Disordered" evidence="1">
    <location>
        <begin position="319"/>
        <end position="349"/>
    </location>
</feature>
<dbReference type="EMBL" id="KZ825223">
    <property type="protein sequence ID" value="PYI14026.1"/>
    <property type="molecule type" value="Genomic_DNA"/>
</dbReference>
<reference evidence="2 3" key="1">
    <citation type="submission" date="2018-02" db="EMBL/GenBank/DDBJ databases">
        <title>The genomes of Aspergillus section Nigri reveals drivers in fungal speciation.</title>
        <authorList>
            <consortium name="DOE Joint Genome Institute"/>
            <person name="Vesth T.C."/>
            <person name="Nybo J."/>
            <person name="Theobald S."/>
            <person name="Brandl J."/>
            <person name="Frisvad J.C."/>
            <person name="Nielsen K.F."/>
            <person name="Lyhne E.K."/>
            <person name="Kogle M.E."/>
            <person name="Kuo A."/>
            <person name="Riley R."/>
            <person name="Clum A."/>
            <person name="Nolan M."/>
            <person name="Lipzen A."/>
            <person name="Salamov A."/>
            <person name="Henrissat B."/>
            <person name="Wiebenga A."/>
            <person name="De vries R.P."/>
            <person name="Grigoriev I.V."/>
            <person name="Mortensen U.H."/>
            <person name="Andersen M.R."/>
            <person name="Baker S.E."/>
        </authorList>
    </citation>
    <scope>NUCLEOTIDE SEQUENCE [LARGE SCALE GENOMIC DNA]</scope>
    <source>
        <strain evidence="2 3">CBS 115571</strain>
    </source>
</reference>
<evidence type="ECO:0000313" key="2">
    <source>
        <dbReference type="EMBL" id="PYI14026.1"/>
    </source>
</evidence>
<sequence length="349" mass="38770">MSPIAHGFTGPSFWATPTPDSTITYTRPSTRAQKRSRVNVAGDACNRHVSTANSPGLSDATPIKDRAPTPEFQGGAAEPEVPVPAEQAIPAIADIWTALFPDSYREDPPPMPEIARYIEEVIDRGKGPDPQIHLRIKGSMWKHGSRVSFARYPEMVSNILTVRLPDMHHLDTVRVTGTVVRYIMSLMDSIVSQCGPLASEFAKLDGLQNLIQIGWALIPGDGRPSRDFWIEFDDSEVFLTLRSSMHMIIAGMQIGDPAPLAYCGEELVLKVEKLNRRIERVWGGAASLKSILHLLRSHMDIYFTDPGVFNRYNNSFTPDSEIPFPRPWSDDASPKTGELRSHSPEDELV</sequence>
<evidence type="ECO:0000313" key="3">
    <source>
        <dbReference type="Proteomes" id="UP000249829"/>
    </source>
</evidence>